<gene>
    <name evidence="14" type="primary">mrdA</name>
    <name evidence="17" type="ORF">RT97_19310</name>
</gene>
<dbReference type="SUPFAM" id="SSF56601">
    <property type="entry name" value="beta-lactamase/transpeptidase-like"/>
    <property type="match status" value="1"/>
</dbReference>
<evidence type="ECO:0000256" key="13">
    <source>
        <dbReference type="ARBA" id="ARBA00023316"/>
    </source>
</evidence>
<evidence type="ECO:0000259" key="15">
    <source>
        <dbReference type="Pfam" id="PF00905"/>
    </source>
</evidence>
<name>A0A0D0M9W6_VARPD</name>
<evidence type="ECO:0000256" key="9">
    <source>
        <dbReference type="ARBA" id="ARBA00022960"/>
    </source>
</evidence>
<dbReference type="Gene3D" id="3.90.1310.10">
    <property type="entry name" value="Penicillin-binding protein 2a (Domain 2)"/>
    <property type="match status" value="1"/>
</dbReference>
<evidence type="ECO:0000256" key="12">
    <source>
        <dbReference type="ARBA" id="ARBA00023136"/>
    </source>
</evidence>
<protein>
    <recommendedName>
        <fullName evidence="14">Peptidoglycan D,D-transpeptidase MrdA</fullName>
        <ecNumber evidence="14">3.4.16.4</ecNumber>
    </recommendedName>
    <alternativeName>
        <fullName evidence="14">Penicillin-binding protein 2</fullName>
        <shortName evidence="14">PBP-2</shortName>
    </alternativeName>
</protein>
<comment type="similarity">
    <text evidence="14">Belongs to the transpeptidase family. MrdA subfamily.</text>
</comment>
<keyword evidence="10 14" id="KW-0573">Peptidoglycan synthesis</keyword>
<sequence>MTEIRNVAADLARFKRRVIVIGLAVLFAFGLLSARLVYLQVTRHEDLAEQAESNRTAIVPVVPNRGLILDRNGIVLASNYSAYTLEITPSKVGDVEETIDNLTQVLEVSPRDRRRFKRLREDSRSFDSIPIRTRLSDEEVARFAAQRYRFPGVEIKARLFRNYPNGETGSHVLGYIGRINQREKTAMEDWEEEEQANYKGTDYIGKLGIEQSYEKTLHGQTGVEQMETSAGGRAIRRLASHPATPGNTVMLSLDIKLQKLVEDMFGERRGALVAIDPKTGEVLAFVSKPTFDPNLFVEGIDTESWKELSESLDKPLLNRALRGTYPPGSTYKPFMAMAALQTGKRGASVVVNDPGYFNFGGHRFGSPEGNLGGVDMRRSIQLSSNIYYYSLANEMGVDMIHDFMKPLGFGQITGIDLGGEVRGVLPSTEWKRNAYKRPEQKKWYAGETISLGIGQGYNAFTMLQLAQATAIVADGGIKHKPHLVLATRNTVSGQVVPLPQPPAENLGFTAANVAVIREGLTSVVTSGTARGVFAGAGYQAAGKTGTAQAVTQAQNTKYNARALEEHQRDHALFMAFAPVNNPKIAVAVIVENAGWGAGAAAPIARRVFDYWLMDQYPSEADMAAIKTGKAAAPMGKPRVASEVAWPAAATTPATAP</sequence>
<dbReference type="InterPro" id="IPR036138">
    <property type="entry name" value="PBP_dimer_sf"/>
</dbReference>
<dbReference type="GO" id="GO:0005886">
    <property type="term" value="C:plasma membrane"/>
    <property type="evidence" value="ECO:0007669"/>
    <property type="project" value="UniProtKB-SubCell"/>
</dbReference>
<dbReference type="InterPro" id="IPR017790">
    <property type="entry name" value="Penicillin-binding_protein_2"/>
</dbReference>
<dbReference type="GO" id="GO:0006508">
    <property type="term" value="P:proteolysis"/>
    <property type="evidence" value="ECO:0007669"/>
    <property type="project" value="UniProtKB-KW"/>
</dbReference>
<dbReference type="PANTHER" id="PTHR30627:SF2">
    <property type="entry name" value="PEPTIDOGLYCAN D,D-TRANSPEPTIDASE MRDA"/>
    <property type="match status" value="1"/>
</dbReference>
<dbReference type="EC" id="3.4.16.4" evidence="14"/>
<feature type="domain" description="Penicillin-binding protein dimerisation" evidence="16">
    <location>
        <begin position="61"/>
        <end position="237"/>
    </location>
</feature>
<evidence type="ECO:0000256" key="7">
    <source>
        <dbReference type="ARBA" id="ARBA00022692"/>
    </source>
</evidence>
<dbReference type="Gene3D" id="3.40.710.10">
    <property type="entry name" value="DD-peptidase/beta-lactamase superfamily"/>
    <property type="match status" value="1"/>
</dbReference>
<comment type="catalytic activity">
    <reaction evidence="14">
        <text>Preferential cleavage: (Ac)2-L-Lys-D-Ala-|-D-Ala. Also transpeptidation of peptidyl-alanyl moieties that are N-acyl substituents of D-alanine.</text>
        <dbReference type="EC" id="3.4.16.4"/>
    </reaction>
</comment>
<evidence type="ECO:0000313" key="17">
    <source>
        <dbReference type="EMBL" id="KIQ29211.1"/>
    </source>
</evidence>
<accession>A0A0D0M9W6</accession>
<dbReference type="GO" id="GO:0008658">
    <property type="term" value="F:penicillin binding"/>
    <property type="evidence" value="ECO:0007669"/>
    <property type="project" value="InterPro"/>
</dbReference>
<dbReference type="GO" id="GO:0071972">
    <property type="term" value="F:peptidoglycan L,D-transpeptidase activity"/>
    <property type="evidence" value="ECO:0007669"/>
    <property type="project" value="TreeGrafter"/>
</dbReference>
<dbReference type="HAMAP" id="MF_02081">
    <property type="entry name" value="MrdA_transpept"/>
    <property type="match status" value="1"/>
</dbReference>
<comment type="caution">
    <text evidence="14">Lacks conserved residue(s) required for the propagation of feature annotation.</text>
</comment>
<comment type="function">
    <text evidence="14">Catalyzes cross-linking of the peptidoglycan cell wall.</text>
</comment>
<dbReference type="GO" id="GO:0008360">
    <property type="term" value="P:regulation of cell shape"/>
    <property type="evidence" value="ECO:0007669"/>
    <property type="project" value="UniProtKB-KW"/>
</dbReference>
<evidence type="ECO:0000256" key="5">
    <source>
        <dbReference type="ARBA" id="ARBA00022645"/>
    </source>
</evidence>
<dbReference type="Gene3D" id="3.30.1390.30">
    <property type="entry name" value="Penicillin-binding protein 2a, domain 3"/>
    <property type="match status" value="1"/>
</dbReference>
<dbReference type="InterPro" id="IPR005311">
    <property type="entry name" value="PBP_dimer"/>
</dbReference>
<feature type="transmembrane region" description="Helical" evidence="14">
    <location>
        <begin position="18"/>
        <end position="38"/>
    </location>
</feature>
<evidence type="ECO:0000259" key="16">
    <source>
        <dbReference type="Pfam" id="PF03717"/>
    </source>
</evidence>
<evidence type="ECO:0000256" key="2">
    <source>
        <dbReference type="ARBA" id="ARBA00004236"/>
    </source>
</evidence>
<dbReference type="EMBL" id="JXQQ01000045">
    <property type="protein sequence ID" value="KIQ29211.1"/>
    <property type="molecule type" value="Genomic_DNA"/>
</dbReference>
<keyword evidence="8 14" id="KW-0378">Hydrolase</keyword>
<comment type="subcellular location">
    <subcellularLocation>
        <location evidence="14">Cell inner membrane</location>
        <topology evidence="14">Single-pass membrane protein</topology>
    </subcellularLocation>
    <subcellularLocation>
        <location evidence="2">Cell membrane</location>
    </subcellularLocation>
    <subcellularLocation>
        <location evidence="1">Membrane</location>
        <topology evidence="1">Single-pass membrane protein</topology>
    </subcellularLocation>
</comment>
<keyword evidence="3 14" id="KW-1003">Cell membrane</keyword>
<feature type="active site" description="Acyl-ester intermediate" evidence="14">
    <location>
        <position position="329"/>
    </location>
</feature>
<dbReference type="PANTHER" id="PTHR30627">
    <property type="entry name" value="PEPTIDOGLYCAN D,D-TRANSPEPTIDASE"/>
    <property type="match status" value="1"/>
</dbReference>
<dbReference type="RefSeq" id="WP_042580424.1">
    <property type="nucleotide sequence ID" value="NZ_JXQQ01000045.1"/>
</dbReference>
<dbReference type="UniPathway" id="UPA00219"/>
<evidence type="ECO:0000256" key="1">
    <source>
        <dbReference type="ARBA" id="ARBA00004167"/>
    </source>
</evidence>
<dbReference type="Proteomes" id="UP000032067">
    <property type="component" value="Unassembled WGS sequence"/>
</dbReference>
<evidence type="ECO:0000313" key="18">
    <source>
        <dbReference type="Proteomes" id="UP000032067"/>
    </source>
</evidence>
<keyword evidence="7 14" id="KW-0812">Transmembrane</keyword>
<keyword evidence="4 14" id="KW-0997">Cell inner membrane</keyword>
<evidence type="ECO:0000256" key="11">
    <source>
        <dbReference type="ARBA" id="ARBA00022989"/>
    </source>
</evidence>
<evidence type="ECO:0000256" key="4">
    <source>
        <dbReference type="ARBA" id="ARBA00022519"/>
    </source>
</evidence>
<keyword evidence="12 14" id="KW-0472">Membrane</keyword>
<comment type="pathway">
    <text evidence="14">Cell wall biogenesis; peptidoglycan biosynthesis.</text>
</comment>
<dbReference type="Pfam" id="PF00905">
    <property type="entry name" value="Transpeptidase"/>
    <property type="match status" value="1"/>
</dbReference>
<reference evidence="17 18" key="1">
    <citation type="submission" date="2014-12" db="EMBL/GenBank/DDBJ databases">
        <title>16Stimator: statistical estimation of ribosomal gene copy numbers from draft genome assemblies.</title>
        <authorList>
            <person name="Perisin M.A."/>
            <person name="Vetter M."/>
            <person name="Gilbert J.A."/>
            <person name="Bergelson J."/>
        </authorList>
    </citation>
    <scope>NUCLEOTIDE SEQUENCE [LARGE SCALE GENOMIC DNA]</scope>
    <source>
        <strain evidence="17 18">MEDvA23</strain>
    </source>
</reference>
<dbReference type="GO" id="GO:0009002">
    <property type="term" value="F:serine-type D-Ala-D-Ala carboxypeptidase activity"/>
    <property type="evidence" value="ECO:0007669"/>
    <property type="project" value="UniProtKB-UniRule"/>
</dbReference>
<evidence type="ECO:0000256" key="6">
    <source>
        <dbReference type="ARBA" id="ARBA00022670"/>
    </source>
</evidence>
<dbReference type="Pfam" id="PF03717">
    <property type="entry name" value="PBP_dimer"/>
    <property type="match status" value="1"/>
</dbReference>
<dbReference type="InterPro" id="IPR050515">
    <property type="entry name" value="Beta-lactam/transpept"/>
</dbReference>
<dbReference type="OrthoDB" id="9789078at2"/>
<comment type="caution">
    <text evidence="17">The sequence shown here is derived from an EMBL/GenBank/DDBJ whole genome shotgun (WGS) entry which is preliminary data.</text>
</comment>
<dbReference type="InterPro" id="IPR001460">
    <property type="entry name" value="PCN-bd_Tpept"/>
</dbReference>
<dbReference type="SUPFAM" id="SSF56519">
    <property type="entry name" value="Penicillin binding protein dimerisation domain"/>
    <property type="match status" value="1"/>
</dbReference>
<dbReference type="InterPro" id="IPR012338">
    <property type="entry name" value="Beta-lactam/transpept-like"/>
</dbReference>
<evidence type="ECO:0000256" key="8">
    <source>
        <dbReference type="ARBA" id="ARBA00022801"/>
    </source>
</evidence>
<proteinExistence type="inferred from homology"/>
<keyword evidence="9 14" id="KW-0133">Cell shape</keyword>
<organism evidence="17 18">
    <name type="scientific">Variovorax paradoxus</name>
    <dbReference type="NCBI Taxonomy" id="34073"/>
    <lineage>
        <taxon>Bacteria</taxon>
        <taxon>Pseudomonadati</taxon>
        <taxon>Pseudomonadota</taxon>
        <taxon>Betaproteobacteria</taxon>
        <taxon>Burkholderiales</taxon>
        <taxon>Comamonadaceae</taxon>
        <taxon>Variovorax</taxon>
    </lineage>
</organism>
<dbReference type="AlphaFoldDB" id="A0A0D0M9W6"/>
<keyword evidence="11 14" id="KW-1133">Transmembrane helix</keyword>
<evidence type="ECO:0000256" key="10">
    <source>
        <dbReference type="ARBA" id="ARBA00022984"/>
    </source>
</evidence>
<keyword evidence="6 14" id="KW-0645">Protease</keyword>
<keyword evidence="13 14" id="KW-0961">Cell wall biogenesis/degradation</keyword>
<dbReference type="GO" id="GO:0009252">
    <property type="term" value="P:peptidoglycan biosynthetic process"/>
    <property type="evidence" value="ECO:0007669"/>
    <property type="project" value="UniProtKB-UniRule"/>
</dbReference>
<evidence type="ECO:0000256" key="3">
    <source>
        <dbReference type="ARBA" id="ARBA00022475"/>
    </source>
</evidence>
<feature type="domain" description="Penicillin-binding protein transpeptidase" evidence="15">
    <location>
        <begin position="270"/>
        <end position="608"/>
    </location>
</feature>
<evidence type="ECO:0000256" key="14">
    <source>
        <dbReference type="HAMAP-Rule" id="MF_02081"/>
    </source>
</evidence>
<dbReference type="NCBIfam" id="TIGR03423">
    <property type="entry name" value="pbp2_mrdA"/>
    <property type="match status" value="1"/>
</dbReference>
<dbReference type="GO" id="GO:0071555">
    <property type="term" value="P:cell wall organization"/>
    <property type="evidence" value="ECO:0007669"/>
    <property type="project" value="UniProtKB-KW"/>
</dbReference>
<keyword evidence="5 14" id="KW-0121">Carboxypeptidase</keyword>